<feature type="domain" description="Baseplate J-like C-terminal" evidence="3">
    <location>
        <begin position="269"/>
        <end position="357"/>
    </location>
</feature>
<evidence type="ECO:0000256" key="1">
    <source>
        <dbReference type="ARBA" id="ARBA00038087"/>
    </source>
</evidence>
<dbReference type="InterPro" id="IPR052399">
    <property type="entry name" value="Phage_Baseplate_Assmbl_Protein"/>
</dbReference>
<proteinExistence type="inferred from homology"/>
<dbReference type="EMBL" id="QICS01000019">
    <property type="protein sequence ID" value="PXV85082.1"/>
    <property type="molecule type" value="Genomic_DNA"/>
</dbReference>
<dbReference type="InterPro" id="IPR058530">
    <property type="entry name" value="Baseplate_J-like_C"/>
</dbReference>
<dbReference type="Pfam" id="PF26079">
    <property type="entry name" value="Baseplate_J_C"/>
    <property type="match status" value="1"/>
</dbReference>
<dbReference type="InterPro" id="IPR058531">
    <property type="entry name" value="Baseplate_J_M"/>
</dbReference>
<organism evidence="4 5">
    <name type="scientific">Lachnotalea glycerini</name>
    <dbReference type="NCBI Taxonomy" id="1763509"/>
    <lineage>
        <taxon>Bacteria</taxon>
        <taxon>Bacillati</taxon>
        <taxon>Bacillota</taxon>
        <taxon>Clostridia</taxon>
        <taxon>Lachnospirales</taxon>
        <taxon>Lachnospiraceae</taxon>
        <taxon>Lachnotalea</taxon>
    </lineage>
</organism>
<evidence type="ECO:0000259" key="2">
    <source>
        <dbReference type="Pfam" id="PF26078"/>
    </source>
</evidence>
<dbReference type="Pfam" id="PF26078">
    <property type="entry name" value="Baseplate_J_M"/>
    <property type="match status" value="1"/>
</dbReference>
<reference evidence="4 5" key="1">
    <citation type="submission" date="2018-05" db="EMBL/GenBank/DDBJ databases">
        <title>Genomic Encyclopedia of Type Strains, Phase IV (KMG-IV): sequencing the most valuable type-strain genomes for metagenomic binning, comparative biology and taxonomic classification.</title>
        <authorList>
            <person name="Goeker M."/>
        </authorList>
    </citation>
    <scope>NUCLEOTIDE SEQUENCE [LARGE SCALE GENOMIC DNA]</scope>
    <source>
        <strain evidence="4 5">DSM 28816</strain>
    </source>
</reference>
<dbReference type="PANTHER" id="PTHR37829">
    <property type="entry name" value="PHAGE-LIKE ELEMENT PBSX PROTEIN XKDT"/>
    <property type="match status" value="1"/>
</dbReference>
<evidence type="ECO:0000313" key="4">
    <source>
        <dbReference type="EMBL" id="PXV85082.1"/>
    </source>
</evidence>
<evidence type="ECO:0000313" key="5">
    <source>
        <dbReference type="Proteomes" id="UP000247523"/>
    </source>
</evidence>
<comment type="similarity">
    <text evidence="1">Belongs to the Mu gp47/PBSX XkdT family.</text>
</comment>
<accession>A0A318EM37</accession>
<dbReference type="AlphaFoldDB" id="A0A318EM37"/>
<feature type="domain" description="Baseplate J-like central" evidence="2">
    <location>
        <begin position="179"/>
        <end position="262"/>
    </location>
</feature>
<comment type="caution">
    <text evidence="4">The sequence shown here is derived from an EMBL/GenBank/DDBJ whole genome shotgun (WGS) entry which is preliminary data.</text>
</comment>
<dbReference type="PANTHER" id="PTHR37829:SF3">
    <property type="entry name" value="PROTEIN JAYE-RELATED"/>
    <property type="match status" value="1"/>
</dbReference>
<name>A0A318EM37_9FIRM</name>
<protein>
    <submittedName>
        <fullName evidence="4">Putative phage protein gp47/JayE</fullName>
    </submittedName>
</protein>
<evidence type="ECO:0000259" key="3">
    <source>
        <dbReference type="Pfam" id="PF26079"/>
    </source>
</evidence>
<gene>
    <name evidence="4" type="ORF">C8E03_1196</name>
</gene>
<sequence>MFEDKDYESLLDEKLSKVDSKYDKREGSIIYDALAPNSAEAAMIYIQLEWMFKQMFGDTADREYLIKIAKDTRGLEPNKATYAILKGEFNIAVDIGTRFSLDTLNYAVTELIDDSLHTYKVQCEKAGVEGNKHFGTMIPINYISGLTRCELTGLLIPGEEEEGTEVFRKRWRDAFNATAFGGNRADYTEKIKAIAGVGGCKCYRATNESGELVGGHVKCVIIASDYSVPTKELVNTVQQVIDPTQDMEGYGLAPIGHVAHIQSVTGTVINIVSTITYDAGIAFVDIKTQIESVVDNYFLSLAKAWETSSNLVARISQIESAILNVDGVQDIADTKLNGVASNVILSVDAIPVRGEISG</sequence>
<dbReference type="RefSeq" id="WP_110291962.1">
    <property type="nucleotide sequence ID" value="NZ_QICS01000019.1"/>
</dbReference>
<dbReference type="Proteomes" id="UP000247523">
    <property type="component" value="Unassembled WGS sequence"/>
</dbReference>